<evidence type="ECO:0000256" key="8">
    <source>
        <dbReference type="HAMAP-Rule" id="MF_01302"/>
    </source>
</evidence>
<sequence>MSMTDPLADMLTRIRNAGMVKFETVEMPLSKVKTGVAAILKKEGFINDYQVLDTDTQGVLRIEMRYDQNNDRIITNLKRVSKPGRRVYVKHDQIPKVMSGLGIAIISTSKGIFTDKEARAMKIGGELLCEVW</sequence>
<keyword evidence="4 8" id="KW-0689">Ribosomal protein</keyword>
<comment type="similarity">
    <text evidence="1 8">Belongs to the universal ribosomal protein uS8 family.</text>
</comment>
<dbReference type="Gene3D" id="3.30.1370.30">
    <property type="match status" value="1"/>
</dbReference>
<dbReference type="GO" id="GO:0005840">
    <property type="term" value="C:ribosome"/>
    <property type="evidence" value="ECO:0007669"/>
    <property type="project" value="UniProtKB-KW"/>
</dbReference>
<dbReference type="InterPro" id="IPR035987">
    <property type="entry name" value="Ribosomal_uS8_sf"/>
</dbReference>
<dbReference type="HAMAP" id="MF_01302_B">
    <property type="entry name" value="Ribosomal_uS8_B"/>
    <property type="match status" value="1"/>
</dbReference>
<dbReference type="Gene3D" id="3.30.1490.10">
    <property type="match status" value="1"/>
</dbReference>
<name>A0A9X4MHI6_9BACT</name>
<dbReference type="Proteomes" id="UP001154240">
    <property type="component" value="Unassembled WGS sequence"/>
</dbReference>
<evidence type="ECO:0000313" key="9">
    <source>
        <dbReference type="EMBL" id="MDG4475960.1"/>
    </source>
</evidence>
<reference evidence="9" key="1">
    <citation type="journal article" date="2022" name="bioRxiv">
        <title>Thiovibrio frasassiensisgen. nov., sp. nov., an autotrophic, elemental sulfur disproportionating bacterium isolated from sulfidic karst sediment, and proposal of Thiovibrionaceae fam. nov.</title>
        <authorList>
            <person name="Aronson H."/>
            <person name="Thomas C."/>
            <person name="Bhattacharyya M."/>
            <person name="Eckstein S."/>
            <person name="Jensen S."/>
            <person name="Barco R."/>
            <person name="Macalady J."/>
            <person name="Amend J."/>
        </authorList>
    </citation>
    <scope>NUCLEOTIDE SEQUENCE</scope>
    <source>
        <strain evidence="9">RS19-109</strain>
    </source>
</reference>
<evidence type="ECO:0000256" key="5">
    <source>
        <dbReference type="ARBA" id="ARBA00023274"/>
    </source>
</evidence>
<dbReference type="AlphaFoldDB" id="A0A9X4MHI6"/>
<keyword evidence="10" id="KW-1185">Reference proteome</keyword>
<accession>A0A9X4MHI6</accession>
<reference evidence="9" key="2">
    <citation type="submission" date="2022-10" db="EMBL/GenBank/DDBJ databases">
        <authorList>
            <person name="Aronson H.S."/>
        </authorList>
    </citation>
    <scope>NUCLEOTIDE SEQUENCE</scope>
    <source>
        <strain evidence="9">RS19-109</strain>
    </source>
</reference>
<evidence type="ECO:0000256" key="4">
    <source>
        <dbReference type="ARBA" id="ARBA00022980"/>
    </source>
</evidence>
<dbReference type="GO" id="GO:0003735">
    <property type="term" value="F:structural constituent of ribosome"/>
    <property type="evidence" value="ECO:0007669"/>
    <property type="project" value="InterPro"/>
</dbReference>
<dbReference type="InterPro" id="IPR000630">
    <property type="entry name" value="Ribosomal_uS8"/>
</dbReference>
<keyword evidence="2 8" id="KW-0699">rRNA-binding</keyword>
<evidence type="ECO:0000256" key="1">
    <source>
        <dbReference type="ARBA" id="ARBA00006471"/>
    </source>
</evidence>
<organism evidence="9 10">
    <name type="scientific">Thiovibrio frasassiensis</name>
    <dbReference type="NCBI Taxonomy" id="2984131"/>
    <lineage>
        <taxon>Bacteria</taxon>
        <taxon>Pseudomonadati</taxon>
        <taxon>Thermodesulfobacteriota</taxon>
        <taxon>Desulfobulbia</taxon>
        <taxon>Desulfobulbales</taxon>
        <taxon>Thiovibrionaceae</taxon>
        <taxon>Thiovibrio</taxon>
    </lineage>
</organism>
<dbReference type="GO" id="GO:0006412">
    <property type="term" value="P:translation"/>
    <property type="evidence" value="ECO:0007669"/>
    <property type="project" value="UniProtKB-UniRule"/>
</dbReference>
<evidence type="ECO:0000256" key="2">
    <source>
        <dbReference type="ARBA" id="ARBA00022730"/>
    </source>
</evidence>
<dbReference type="NCBIfam" id="NF001109">
    <property type="entry name" value="PRK00136.1"/>
    <property type="match status" value="1"/>
</dbReference>
<dbReference type="GO" id="GO:0019843">
    <property type="term" value="F:rRNA binding"/>
    <property type="evidence" value="ECO:0007669"/>
    <property type="project" value="UniProtKB-UniRule"/>
</dbReference>
<evidence type="ECO:0000256" key="6">
    <source>
        <dbReference type="ARBA" id="ARBA00035258"/>
    </source>
</evidence>
<dbReference type="SUPFAM" id="SSF56047">
    <property type="entry name" value="Ribosomal protein S8"/>
    <property type="match status" value="1"/>
</dbReference>
<dbReference type="FunFam" id="3.30.1490.10:FF:000001">
    <property type="entry name" value="30S ribosomal protein S8"/>
    <property type="match status" value="1"/>
</dbReference>
<evidence type="ECO:0000313" key="10">
    <source>
        <dbReference type="Proteomes" id="UP001154240"/>
    </source>
</evidence>
<comment type="subunit">
    <text evidence="7 8">Part of the 30S ribosomal subunit. Contacts proteins S5 and S12.</text>
</comment>
<dbReference type="GO" id="GO:1990904">
    <property type="term" value="C:ribonucleoprotein complex"/>
    <property type="evidence" value="ECO:0007669"/>
    <property type="project" value="UniProtKB-KW"/>
</dbReference>
<dbReference type="GO" id="GO:0005737">
    <property type="term" value="C:cytoplasm"/>
    <property type="evidence" value="ECO:0007669"/>
    <property type="project" value="UniProtKB-ARBA"/>
</dbReference>
<keyword evidence="3 8" id="KW-0694">RNA-binding</keyword>
<gene>
    <name evidence="8 9" type="primary">rpsH</name>
    <name evidence="9" type="ORF">OLX77_07295</name>
</gene>
<evidence type="ECO:0000256" key="7">
    <source>
        <dbReference type="ARBA" id="ARBA00046740"/>
    </source>
</evidence>
<protein>
    <recommendedName>
        <fullName evidence="6 8">Small ribosomal subunit protein uS8</fullName>
    </recommendedName>
</protein>
<dbReference type="Pfam" id="PF00410">
    <property type="entry name" value="Ribosomal_S8"/>
    <property type="match status" value="1"/>
</dbReference>
<dbReference type="FunFam" id="3.30.1370.30:FF:000002">
    <property type="entry name" value="30S ribosomal protein S8"/>
    <property type="match status" value="1"/>
</dbReference>
<comment type="function">
    <text evidence="8">One of the primary rRNA binding proteins, it binds directly to 16S rRNA central domain where it helps coordinate assembly of the platform of the 30S subunit.</text>
</comment>
<keyword evidence="5 8" id="KW-0687">Ribonucleoprotein</keyword>
<dbReference type="PANTHER" id="PTHR11758">
    <property type="entry name" value="40S RIBOSOMAL PROTEIN S15A"/>
    <property type="match status" value="1"/>
</dbReference>
<proteinExistence type="inferred from homology"/>
<comment type="caution">
    <text evidence="9">The sequence shown here is derived from an EMBL/GenBank/DDBJ whole genome shotgun (WGS) entry which is preliminary data.</text>
</comment>
<dbReference type="EMBL" id="JAPHEH010000001">
    <property type="protein sequence ID" value="MDG4475960.1"/>
    <property type="molecule type" value="Genomic_DNA"/>
</dbReference>
<evidence type="ECO:0000256" key="3">
    <source>
        <dbReference type="ARBA" id="ARBA00022884"/>
    </source>
</evidence>
<dbReference type="RefSeq" id="WP_371877467.1">
    <property type="nucleotide sequence ID" value="NZ_JAPHEH010000001.1"/>
</dbReference>